<accession>A0A089ZC19</accession>
<dbReference type="GeneID" id="24792713"/>
<gene>
    <name evidence="1" type="ORF">BRM9_1547</name>
</gene>
<reference evidence="1 2" key="1">
    <citation type="submission" date="2013-12" db="EMBL/GenBank/DDBJ databases">
        <title>The complete genome sequence of Methanobacterium sp. BRM9.</title>
        <authorList>
            <consortium name="Pastoral Greenhouse Gas Research Consortium"/>
            <person name="Kelly W.J."/>
            <person name="Leahy S.C."/>
            <person name="Perry R."/>
            <person name="Li D."/>
            <person name="Altermann E."/>
            <person name="Lambie S.C."/>
            <person name="Attwood G.T."/>
        </authorList>
    </citation>
    <scope>NUCLEOTIDE SEQUENCE [LARGE SCALE GENOMIC DNA]</scope>
    <source>
        <strain evidence="1 2">BRM9</strain>
    </source>
</reference>
<proteinExistence type="predicted"/>
<dbReference type="AlphaFoldDB" id="A0A089ZC19"/>
<dbReference type="KEGG" id="mfc:BRM9_1547"/>
<name>A0A089ZC19_METFO</name>
<evidence type="ECO:0000313" key="1">
    <source>
        <dbReference type="EMBL" id="AIS32361.1"/>
    </source>
</evidence>
<sequence length="191" mass="22940">MIYRVKTRKGIFYFNPEEENVFKAITVDAPRPMKRSLIAKLMTPNFIDNKGQRRLLPKDKDVFFFEFIPRSMQLRSEWNVEELDDDNLIFTDDSVLYKKSDNRMAVINFQDINGCRFYYNTREYDLKWAFWVDGPERLKEMFRVMLKAPKFLANDRELHFTNIERKLFFDEYIPRVFGSPSKIGTIEMVGI</sequence>
<protein>
    <submittedName>
        <fullName evidence="1">Uncharacterized protein</fullName>
    </submittedName>
</protein>
<dbReference type="Proteomes" id="UP000029661">
    <property type="component" value="Chromosome"/>
</dbReference>
<dbReference type="EMBL" id="CP006933">
    <property type="protein sequence ID" value="AIS32361.1"/>
    <property type="molecule type" value="Genomic_DNA"/>
</dbReference>
<evidence type="ECO:0000313" key="2">
    <source>
        <dbReference type="Proteomes" id="UP000029661"/>
    </source>
</evidence>
<dbReference type="RefSeq" id="WP_048085343.1">
    <property type="nucleotide sequence ID" value="NZ_CP006933.1"/>
</dbReference>
<organism evidence="1 2">
    <name type="scientific">Methanobacterium formicicum</name>
    <dbReference type="NCBI Taxonomy" id="2162"/>
    <lineage>
        <taxon>Archaea</taxon>
        <taxon>Methanobacteriati</taxon>
        <taxon>Methanobacteriota</taxon>
        <taxon>Methanomada group</taxon>
        <taxon>Methanobacteria</taxon>
        <taxon>Methanobacteriales</taxon>
        <taxon>Methanobacteriaceae</taxon>
        <taxon>Methanobacterium</taxon>
    </lineage>
</organism>